<protein>
    <submittedName>
        <fullName evidence="1">Uncharacterized protein</fullName>
    </submittedName>
</protein>
<dbReference type="AlphaFoldDB" id="A0A6M3JF11"/>
<gene>
    <name evidence="1" type="ORF">MM415A06509_0008</name>
</gene>
<reference evidence="1" key="1">
    <citation type="submission" date="2020-03" db="EMBL/GenBank/DDBJ databases">
        <title>The deep terrestrial virosphere.</title>
        <authorList>
            <person name="Holmfeldt K."/>
            <person name="Nilsson E."/>
            <person name="Simone D."/>
            <person name="Lopez-Fernandez M."/>
            <person name="Wu X."/>
            <person name="de Brujin I."/>
            <person name="Lundin D."/>
            <person name="Andersson A."/>
            <person name="Bertilsson S."/>
            <person name="Dopson M."/>
        </authorList>
    </citation>
    <scope>NUCLEOTIDE SEQUENCE</scope>
    <source>
        <strain evidence="1">MM415A06509</strain>
    </source>
</reference>
<name>A0A6M3JF11_9ZZZZ</name>
<sequence>MEKPNEEFSPECIGEYYDCDEQTREVYCPFSESCLALFESKDHDAF</sequence>
<accession>A0A6M3JF11</accession>
<evidence type="ECO:0000313" key="1">
    <source>
        <dbReference type="EMBL" id="QJA68473.1"/>
    </source>
</evidence>
<dbReference type="EMBL" id="MT141620">
    <property type="protein sequence ID" value="QJA68473.1"/>
    <property type="molecule type" value="Genomic_DNA"/>
</dbReference>
<proteinExistence type="predicted"/>
<organism evidence="1">
    <name type="scientific">viral metagenome</name>
    <dbReference type="NCBI Taxonomy" id="1070528"/>
    <lineage>
        <taxon>unclassified sequences</taxon>
        <taxon>metagenomes</taxon>
        <taxon>organismal metagenomes</taxon>
    </lineage>
</organism>